<dbReference type="InterPro" id="IPR028097">
    <property type="entry name" value="FAM91_C_dom"/>
</dbReference>
<dbReference type="Pfam" id="PF14648">
    <property type="entry name" value="FAM91_C"/>
    <property type="match status" value="1"/>
</dbReference>
<name>A0A060Z224_ONCMY</name>
<dbReference type="Proteomes" id="UP000193380">
    <property type="component" value="Unassembled WGS sequence"/>
</dbReference>
<evidence type="ECO:0000313" key="5">
    <source>
        <dbReference type="Proteomes" id="UP000193380"/>
    </source>
</evidence>
<protein>
    <recommendedName>
        <fullName evidence="3">FAM91 C-terminal domain-containing protein</fullName>
    </recommendedName>
</protein>
<reference evidence="4" key="2">
    <citation type="submission" date="2014-03" db="EMBL/GenBank/DDBJ databases">
        <authorList>
            <person name="Genoscope - CEA"/>
        </authorList>
    </citation>
    <scope>NUCLEOTIDE SEQUENCE</scope>
</reference>
<dbReference type="STRING" id="8022.A0A060Z224"/>
<accession>A0A060Z224</accession>
<dbReference type="EMBL" id="FR922578">
    <property type="protein sequence ID" value="CDQ95759.1"/>
    <property type="molecule type" value="Genomic_DNA"/>
</dbReference>
<dbReference type="InterPro" id="IPR039199">
    <property type="entry name" value="FAM91"/>
</dbReference>
<evidence type="ECO:0000259" key="3">
    <source>
        <dbReference type="Pfam" id="PF14648"/>
    </source>
</evidence>
<dbReference type="GO" id="GO:0005802">
    <property type="term" value="C:trans-Golgi network"/>
    <property type="evidence" value="ECO:0007669"/>
    <property type="project" value="TreeGrafter"/>
</dbReference>
<feature type="compositionally biased region" description="Polar residues" evidence="2">
    <location>
        <begin position="31"/>
        <end position="52"/>
    </location>
</feature>
<sequence length="156" mass="17106">MFPTPCPRSTVDPKQMLLSWEQGSPVMEAGSSATDTTSLENQDNTSVSSLSNPGPAAPPTKRIAFLFDSTLTAFLMMGNLSPNLKSHAVTMFEVGKLSDETLDSFLMELEKVESTAEGEAQRYFDHALTLRNTILFLRYNKELTTDQGPDLPNNGN</sequence>
<reference evidence="4" key="1">
    <citation type="journal article" date="2014" name="Nat. Commun.">
        <title>The rainbow trout genome provides novel insights into evolution after whole-genome duplication in vertebrates.</title>
        <authorList>
            <person name="Berthelot C."/>
            <person name="Brunet F."/>
            <person name="Chalopin D."/>
            <person name="Juanchich A."/>
            <person name="Bernard M."/>
            <person name="Noel B."/>
            <person name="Bento P."/>
            <person name="Da Silva C."/>
            <person name="Labadie K."/>
            <person name="Alberti A."/>
            <person name="Aury J.M."/>
            <person name="Louis A."/>
            <person name="Dehais P."/>
            <person name="Bardou P."/>
            <person name="Montfort J."/>
            <person name="Klopp C."/>
            <person name="Cabau C."/>
            <person name="Gaspin C."/>
            <person name="Thorgaard G.H."/>
            <person name="Boussaha M."/>
            <person name="Quillet E."/>
            <person name="Guyomard R."/>
            <person name="Galiana D."/>
            <person name="Bobe J."/>
            <person name="Volff J.N."/>
            <person name="Genet C."/>
            <person name="Wincker P."/>
            <person name="Jaillon O."/>
            <person name="Roest Crollius H."/>
            <person name="Guiguen Y."/>
        </authorList>
    </citation>
    <scope>NUCLEOTIDE SEQUENCE [LARGE SCALE GENOMIC DNA]</scope>
</reference>
<proteinExistence type="inferred from homology"/>
<dbReference type="GO" id="GO:0006886">
    <property type="term" value="P:intracellular protein transport"/>
    <property type="evidence" value="ECO:0007669"/>
    <property type="project" value="TreeGrafter"/>
</dbReference>
<evidence type="ECO:0000313" key="4">
    <source>
        <dbReference type="EMBL" id="CDQ95759.1"/>
    </source>
</evidence>
<gene>
    <name evidence="4" type="ORF">GSONMT00010993001</name>
</gene>
<evidence type="ECO:0000256" key="1">
    <source>
        <dbReference type="ARBA" id="ARBA00010319"/>
    </source>
</evidence>
<evidence type="ECO:0000256" key="2">
    <source>
        <dbReference type="SAM" id="MobiDB-lite"/>
    </source>
</evidence>
<feature type="domain" description="FAM91 C-terminal" evidence="3">
    <location>
        <begin position="60"/>
        <end position="153"/>
    </location>
</feature>
<dbReference type="AlphaFoldDB" id="A0A060Z224"/>
<comment type="similarity">
    <text evidence="1">Belongs to the FAM91 family.</text>
</comment>
<dbReference type="PaxDb" id="8022-A0A060Z224"/>
<dbReference type="PANTHER" id="PTHR28441:SF2">
    <property type="entry name" value="PROTEIN FAM91A1"/>
    <property type="match status" value="1"/>
</dbReference>
<dbReference type="GO" id="GO:0031410">
    <property type="term" value="C:cytoplasmic vesicle"/>
    <property type="evidence" value="ECO:0007669"/>
    <property type="project" value="TreeGrafter"/>
</dbReference>
<dbReference type="GO" id="GO:0099041">
    <property type="term" value="P:vesicle tethering to Golgi"/>
    <property type="evidence" value="ECO:0007669"/>
    <property type="project" value="TreeGrafter"/>
</dbReference>
<dbReference type="PANTHER" id="PTHR28441">
    <property type="entry name" value="PROTEIN FAM91A1"/>
    <property type="match status" value="1"/>
</dbReference>
<organism evidence="4 5">
    <name type="scientific">Oncorhynchus mykiss</name>
    <name type="common">Rainbow trout</name>
    <name type="synonym">Salmo gairdneri</name>
    <dbReference type="NCBI Taxonomy" id="8022"/>
    <lineage>
        <taxon>Eukaryota</taxon>
        <taxon>Metazoa</taxon>
        <taxon>Chordata</taxon>
        <taxon>Craniata</taxon>
        <taxon>Vertebrata</taxon>
        <taxon>Euteleostomi</taxon>
        <taxon>Actinopterygii</taxon>
        <taxon>Neopterygii</taxon>
        <taxon>Teleostei</taxon>
        <taxon>Protacanthopterygii</taxon>
        <taxon>Salmoniformes</taxon>
        <taxon>Salmonidae</taxon>
        <taxon>Salmoninae</taxon>
        <taxon>Oncorhynchus</taxon>
    </lineage>
</organism>
<feature type="region of interest" description="Disordered" evidence="2">
    <location>
        <begin position="26"/>
        <end position="58"/>
    </location>
</feature>